<sequence length="445" mass="50751">MLKVSTNRFITNPLTSILYSVIEEVIDIYLKGISSIIKGEYGLGGVTYCRDMLEGVSNNEYGLEGVTYCRDMLEGVSNKEYNYRGFSNKEYGVEGVSNNDLGGVNNTTDLRGVNNTTDLRGVSNTTDLRGVNNTTDLRGVSNTTDLRGVSNVIKEDIFEEDVISIIGCYYSVMYEIRVLIDSELDIKGIRDRGEYYLEGYESNKYSMGMGMCNSMGMGMDMCNSSNNPYNYTINNYNNYNPYNYNPYNYNNYNPYNYNPYNYNNINPYNNYNTYTPITSPLNTISPFTLCSAFYSTLLSRISLNIKEEIKEWLLYGKCYTLIRERNSEYGYEECWYNGKYKVISIPYFLEDKWSDIYICGVLVNMIREICSYDYRDYKDYGMWGYRDYSSSVSNSVSSGVSSGVINSVGSTVSNTVSNTVNSDPYTSYNPYTNPNPNPNTCINNT</sequence>
<feature type="non-terminal residue" evidence="2">
    <location>
        <position position="445"/>
    </location>
</feature>
<protein>
    <submittedName>
        <fullName evidence="2">Uncharacterized protein</fullName>
    </submittedName>
</protein>
<name>A0A4Q9KQV7_9MICR</name>
<evidence type="ECO:0000313" key="3">
    <source>
        <dbReference type="Proteomes" id="UP000293045"/>
    </source>
</evidence>
<proteinExistence type="predicted"/>
<feature type="region of interest" description="Disordered" evidence="1">
    <location>
        <begin position="424"/>
        <end position="445"/>
    </location>
</feature>
<dbReference type="AlphaFoldDB" id="A0A4Q9KQV7"/>
<organism evidence="2 3">
    <name type="scientific">Hamiltosporidium magnivora</name>
    <dbReference type="NCBI Taxonomy" id="148818"/>
    <lineage>
        <taxon>Eukaryota</taxon>
        <taxon>Fungi</taxon>
        <taxon>Fungi incertae sedis</taxon>
        <taxon>Microsporidia</taxon>
        <taxon>Dubosqiidae</taxon>
        <taxon>Hamiltosporidium</taxon>
    </lineage>
</organism>
<evidence type="ECO:0000313" key="2">
    <source>
        <dbReference type="EMBL" id="TBT97067.1"/>
    </source>
</evidence>
<reference evidence="2 3" key="1">
    <citation type="submission" date="2017-12" db="EMBL/GenBank/DDBJ databases">
        <authorList>
            <person name="Pombert J.-F."/>
            <person name="Haag K.L."/>
            <person name="Ebert D."/>
        </authorList>
    </citation>
    <scope>NUCLEOTIDE SEQUENCE [LARGE SCALE GENOMIC DNA]</scope>
    <source>
        <strain evidence="2">IL-BN-2</strain>
    </source>
</reference>
<dbReference type="VEuPathDB" id="MicrosporidiaDB:CWI39_3203p0010"/>
<gene>
    <name evidence="2" type="ORF">CWI39_3203p0010</name>
</gene>
<comment type="caution">
    <text evidence="2">The sequence shown here is derived from an EMBL/GenBank/DDBJ whole genome shotgun (WGS) entry which is preliminary data.</text>
</comment>
<dbReference type="Proteomes" id="UP000293045">
    <property type="component" value="Unassembled WGS sequence"/>
</dbReference>
<accession>A0A4Q9KQV7</accession>
<dbReference type="EMBL" id="PIXR01003203">
    <property type="protein sequence ID" value="TBT97067.1"/>
    <property type="molecule type" value="Genomic_DNA"/>
</dbReference>
<evidence type="ECO:0000256" key="1">
    <source>
        <dbReference type="SAM" id="MobiDB-lite"/>
    </source>
</evidence>
<dbReference type="VEuPathDB" id="MicrosporidiaDB:CWI36_3356p0020"/>